<evidence type="ECO:0008006" key="3">
    <source>
        <dbReference type="Google" id="ProtNLM"/>
    </source>
</evidence>
<gene>
    <name evidence="1" type="ORF">BVG79_02037</name>
</gene>
<dbReference type="RefSeq" id="WP_085786783.1">
    <property type="nucleotide sequence ID" value="NZ_CP019937.1"/>
</dbReference>
<dbReference type="AlphaFoldDB" id="A0A1W6P251"/>
<proteinExistence type="predicted"/>
<keyword evidence="2" id="KW-1185">Reference proteome</keyword>
<dbReference type="KEGG" id="kro:BVG79_02037"/>
<sequence>MKTTLRVLGPALIGVLALAGCNRGSGSMTIPFSPGQPTALEANYRANPPLAVPPARITLPVPTYAGD</sequence>
<dbReference type="Proteomes" id="UP000242447">
    <property type="component" value="Chromosome"/>
</dbReference>
<accession>A0A1W6P251</accession>
<dbReference type="STRING" id="92947.BVG79_02037"/>
<dbReference type="EMBL" id="CP019937">
    <property type="protein sequence ID" value="ARO15377.1"/>
    <property type="molecule type" value="Genomic_DNA"/>
</dbReference>
<name>A0A1W6P251_9RHOB</name>
<protein>
    <recommendedName>
        <fullName evidence="3">Lipoprotein</fullName>
    </recommendedName>
</protein>
<evidence type="ECO:0000313" key="2">
    <source>
        <dbReference type="Proteomes" id="UP000242447"/>
    </source>
</evidence>
<organism evidence="1 2">
    <name type="scientific">Ketogulonicigenium robustum</name>
    <dbReference type="NCBI Taxonomy" id="92947"/>
    <lineage>
        <taxon>Bacteria</taxon>
        <taxon>Pseudomonadati</taxon>
        <taxon>Pseudomonadota</taxon>
        <taxon>Alphaproteobacteria</taxon>
        <taxon>Rhodobacterales</taxon>
        <taxon>Roseobacteraceae</taxon>
        <taxon>Ketogulonicigenium</taxon>
    </lineage>
</organism>
<evidence type="ECO:0000313" key="1">
    <source>
        <dbReference type="EMBL" id="ARO15377.1"/>
    </source>
</evidence>
<dbReference type="PROSITE" id="PS51257">
    <property type="entry name" value="PROKAR_LIPOPROTEIN"/>
    <property type="match status" value="1"/>
</dbReference>
<reference evidence="1 2" key="1">
    <citation type="submission" date="2017-02" db="EMBL/GenBank/DDBJ databases">
        <title>Ketogulonicigenium robustum SPU B003 Genome sequencing and assembly.</title>
        <authorList>
            <person name="Li Y."/>
            <person name="Liu L."/>
            <person name="Wang C."/>
            <person name="Zhang M."/>
            <person name="Zhang T."/>
            <person name="Zhang Y."/>
        </authorList>
    </citation>
    <scope>NUCLEOTIDE SEQUENCE [LARGE SCALE GENOMIC DNA]</scope>
    <source>
        <strain evidence="1 2">SPU_B003</strain>
    </source>
</reference>